<accession>A0ABV8KP08</accession>
<dbReference type="PROSITE" id="PS50943">
    <property type="entry name" value="HTH_CROC1"/>
    <property type="match status" value="1"/>
</dbReference>
<gene>
    <name evidence="2" type="ORF">ACFOX0_17515</name>
</gene>
<dbReference type="SMART" id="SM00530">
    <property type="entry name" value="HTH_XRE"/>
    <property type="match status" value="1"/>
</dbReference>
<dbReference type="Gene3D" id="1.10.260.40">
    <property type="entry name" value="lambda repressor-like DNA-binding domains"/>
    <property type="match status" value="1"/>
</dbReference>
<dbReference type="CDD" id="cd00093">
    <property type="entry name" value="HTH_XRE"/>
    <property type="match status" value="1"/>
</dbReference>
<keyword evidence="3" id="KW-1185">Reference proteome</keyword>
<comment type="caution">
    <text evidence="2">The sequence shown here is derived from an EMBL/GenBank/DDBJ whole genome shotgun (WGS) entry which is preliminary data.</text>
</comment>
<reference evidence="3" key="1">
    <citation type="journal article" date="2019" name="Int. J. Syst. Evol. Microbiol.">
        <title>The Global Catalogue of Microorganisms (GCM) 10K type strain sequencing project: providing services to taxonomists for standard genome sequencing and annotation.</title>
        <authorList>
            <consortium name="The Broad Institute Genomics Platform"/>
            <consortium name="The Broad Institute Genome Sequencing Center for Infectious Disease"/>
            <person name="Wu L."/>
            <person name="Ma J."/>
        </authorList>
    </citation>
    <scope>NUCLEOTIDE SEQUENCE [LARGE SCALE GENOMIC DNA]</scope>
    <source>
        <strain evidence="3">2902at01</strain>
    </source>
</reference>
<organism evidence="2 3">
    <name type="scientific">Micromonospora zhanjiangensis</name>
    <dbReference type="NCBI Taxonomy" id="1522057"/>
    <lineage>
        <taxon>Bacteria</taxon>
        <taxon>Bacillati</taxon>
        <taxon>Actinomycetota</taxon>
        <taxon>Actinomycetes</taxon>
        <taxon>Micromonosporales</taxon>
        <taxon>Micromonosporaceae</taxon>
        <taxon>Micromonospora</taxon>
    </lineage>
</organism>
<name>A0ABV8KP08_9ACTN</name>
<protein>
    <submittedName>
        <fullName evidence="2">Helix-turn-helix domain-containing protein</fullName>
    </submittedName>
</protein>
<proteinExistence type="predicted"/>
<evidence type="ECO:0000313" key="3">
    <source>
        <dbReference type="Proteomes" id="UP001595868"/>
    </source>
</evidence>
<dbReference type="EMBL" id="JBHSBN010000011">
    <property type="protein sequence ID" value="MFC4107716.1"/>
    <property type="molecule type" value="Genomic_DNA"/>
</dbReference>
<dbReference type="Proteomes" id="UP001595868">
    <property type="component" value="Unassembled WGS sequence"/>
</dbReference>
<evidence type="ECO:0000259" key="1">
    <source>
        <dbReference type="PROSITE" id="PS50943"/>
    </source>
</evidence>
<dbReference type="InterPro" id="IPR010982">
    <property type="entry name" value="Lambda_DNA-bd_dom_sf"/>
</dbReference>
<dbReference type="SUPFAM" id="SSF47413">
    <property type="entry name" value="lambda repressor-like DNA-binding domains"/>
    <property type="match status" value="1"/>
</dbReference>
<evidence type="ECO:0000313" key="2">
    <source>
        <dbReference type="EMBL" id="MFC4107716.1"/>
    </source>
</evidence>
<dbReference type="RefSeq" id="WP_377546995.1">
    <property type="nucleotide sequence ID" value="NZ_JBHSBN010000011.1"/>
</dbReference>
<sequence>MNAVSRVSGSEEPSLARRIGRLLRDERERAGLSQGALAYRAGASQQCVSRFETGVSAPTTMLVDRLFAALGQQVRIDLEPLDADLDEEIARAATANASWVETRVHDMRYLLRQVPELAYLVDGELAAALHGVPIRPGRIELAFADGDRDRVADWICSIPGCMRYNDPQLARLLDRVRAS</sequence>
<dbReference type="Pfam" id="PF13560">
    <property type="entry name" value="HTH_31"/>
    <property type="match status" value="1"/>
</dbReference>
<feature type="domain" description="HTH cro/C1-type" evidence="1">
    <location>
        <begin position="23"/>
        <end position="78"/>
    </location>
</feature>
<dbReference type="InterPro" id="IPR001387">
    <property type="entry name" value="Cro/C1-type_HTH"/>
</dbReference>